<accession>R9P984</accession>
<dbReference type="HOGENOM" id="CLU_1797321_0_0_1"/>
<evidence type="ECO:0000313" key="3">
    <source>
        <dbReference type="Proteomes" id="UP000014071"/>
    </source>
</evidence>
<keyword evidence="1" id="KW-0732">Signal</keyword>
<dbReference type="RefSeq" id="XP_012191508.1">
    <property type="nucleotide sequence ID" value="XM_012336118.1"/>
</dbReference>
<proteinExistence type="predicted"/>
<reference evidence="3" key="1">
    <citation type="journal article" date="2013" name="Genome Announc.">
        <title>Draft genome sequence of the basidiomycetous yeast-like fungus Pseudozyma hubeiensis SY62, which produces an abundant amount of the biosurfactant mannosylerythritol lipids.</title>
        <authorList>
            <person name="Konishi M."/>
            <person name="Hatada Y."/>
            <person name="Horiuchi J."/>
        </authorList>
    </citation>
    <scope>NUCLEOTIDE SEQUENCE [LARGE SCALE GENOMIC DNA]</scope>
    <source>
        <strain evidence="3">SY62</strain>
    </source>
</reference>
<name>R9P984_PSEHS</name>
<evidence type="ECO:0000313" key="2">
    <source>
        <dbReference type="EMBL" id="GAC97921.1"/>
    </source>
</evidence>
<protein>
    <submittedName>
        <fullName evidence="2">Nitrogen assimilation transcription factor</fullName>
    </submittedName>
</protein>
<dbReference type="GeneID" id="24110787"/>
<dbReference type="AlphaFoldDB" id="R9P984"/>
<dbReference type="EMBL" id="DF238814">
    <property type="protein sequence ID" value="GAC97921.1"/>
    <property type="molecule type" value="Genomic_DNA"/>
</dbReference>
<dbReference type="Proteomes" id="UP000014071">
    <property type="component" value="Unassembled WGS sequence"/>
</dbReference>
<feature type="signal peptide" evidence="1">
    <location>
        <begin position="1"/>
        <end position="24"/>
    </location>
</feature>
<feature type="chain" id="PRO_5004487798" evidence="1">
    <location>
        <begin position="25"/>
        <end position="144"/>
    </location>
</feature>
<keyword evidence="3" id="KW-1185">Reference proteome</keyword>
<organism evidence="2 3">
    <name type="scientific">Pseudozyma hubeiensis (strain SY62)</name>
    <name type="common">Yeast</name>
    <dbReference type="NCBI Taxonomy" id="1305764"/>
    <lineage>
        <taxon>Eukaryota</taxon>
        <taxon>Fungi</taxon>
        <taxon>Dikarya</taxon>
        <taxon>Basidiomycota</taxon>
        <taxon>Ustilaginomycotina</taxon>
        <taxon>Ustilaginomycetes</taxon>
        <taxon>Ustilaginales</taxon>
        <taxon>Ustilaginaceae</taxon>
        <taxon>Pseudozyma</taxon>
    </lineage>
</organism>
<gene>
    <name evidence="2" type="ORF">PHSY_005509</name>
</gene>
<evidence type="ECO:0000256" key="1">
    <source>
        <dbReference type="SAM" id="SignalP"/>
    </source>
</evidence>
<sequence length="144" mass="16197">MRSTPASNFQGSAVLLLLVTPCISQLKERIAPIVLGRDRREYLSGSRVACVAEKEFGLADLGDCSVEAEEIALLSMCRQEENKARRLRHTRRQRRSEQSTARYACSKSLGAFAALNFSRKRRTHMSLRESKREDPELGLSLLVS</sequence>